<dbReference type="PANTHER" id="PTHR32494:SF19">
    <property type="entry name" value="ALLANTOATE DEIMINASE-RELATED"/>
    <property type="match status" value="1"/>
</dbReference>
<dbReference type="PIRSF" id="PIRSF001235">
    <property type="entry name" value="Amidase_carbamoylase"/>
    <property type="match status" value="1"/>
</dbReference>
<dbReference type="InterPro" id="IPR010158">
    <property type="entry name" value="Amidase_Cbmase"/>
</dbReference>
<dbReference type="PANTHER" id="PTHR32494">
    <property type="entry name" value="ALLANTOATE DEIMINASE-RELATED"/>
    <property type="match status" value="1"/>
</dbReference>
<dbReference type="GO" id="GO:0016891">
    <property type="term" value="F:RNA endonuclease activity producing 5'-phosphomonoesters, hydrolytic mechanism"/>
    <property type="evidence" value="ECO:0007669"/>
    <property type="project" value="InterPro"/>
</dbReference>
<dbReference type="NCBIfam" id="TIGR01879">
    <property type="entry name" value="hydantase"/>
    <property type="match status" value="1"/>
</dbReference>
<feature type="binding site" evidence="8">
    <location>
        <position position="279"/>
    </location>
    <ligand>
        <name>allantoate</name>
        <dbReference type="ChEBI" id="CHEBI:17536"/>
    </ligand>
</feature>
<feature type="binding site" evidence="8">
    <location>
        <position position="220"/>
    </location>
    <ligand>
        <name>allantoate</name>
        <dbReference type="ChEBI" id="CHEBI:17536"/>
    </ligand>
</feature>
<dbReference type="Gene3D" id="3.30.70.360">
    <property type="match status" value="1"/>
</dbReference>
<dbReference type="SUPFAM" id="SSF55031">
    <property type="entry name" value="Bacterial exopeptidase dimerisation domain"/>
    <property type="match status" value="1"/>
</dbReference>
<dbReference type="InterPro" id="IPR036264">
    <property type="entry name" value="Bact_exopeptidase_dim_dom"/>
</dbReference>
<comment type="cofactor">
    <cofactor evidence="1">
        <name>Mn(2+)</name>
        <dbReference type="ChEBI" id="CHEBI:29035"/>
    </cofactor>
</comment>
<keyword evidence="7" id="KW-0862">Zinc</keyword>
<comment type="subunit">
    <text evidence="3">Homodimer.</text>
</comment>
<evidence type="ECO:0000256" key="7">
    <source>
        <dbReference type="PIRSR" id="PIRSR001235-1"/>
    </source>
</evidence>
<dbReference type="InterPro" id="IPR002933">
    <property type="entry name" value="Peptidase_M20"/>
</dbReference>
<dbReference type="OrthoDB" id="9808195at2"/>
<feature type="binding site" evidence="7">
    <location>
        <position position="131"/>
    </location>
    <ligand>
        <name>Zn(2+)</name>
        <dbReference type="ChEBI" id="CHEBI:29105"/>
        <label>2</label>
    </ligand>
</feature>
<feature type="binding site" evidence="7">
    <location>
        <position position="386"/>
    </location>
    <ligand>
        <name>Zn(2+)</name>
        <dbReference type="ChEBI" id="CHEBI:29105"/>
        <label>2</label>
    </ligand>
</feature>
<accession>A0A511QW68</accession>
<name>A0A511QW68_9VIBR</name>
<sequence length="411" mass="44518">MTIESTSQLAWQWLEELAQCSETAEPDREGVTRLCATKEHTQALELLTGYMQQSGMTTHINNAGNLIGRYSSQTPNAKTLIFGSHQDTVPNGGKYDGILGVVLPIALVHYFNQQGTQLPYNIDVIAFSDEEGTRFQSTLLGSKAIAGTFEPSMLDSTDRDGVSLQQALTDFGCQPELIHDDAYSKEDVIGFVEVHIEQGPQLESAGLPVGVVSAITGIERHTLSIVGKAGHAGTVPMNARQDALVGAAQVISSFDALCKSDKDLVGVVGKISNFPNGVNVIPQQTDITIELRSPIDSKRVQAREQLLSQIDTTLNALNLNYTHSQTYEQQAVTCSEELSQRLVQSIESCGIASKVMFSGAGHDGLAMCELTDIAMLFVRCKDGVSHHPDESILQQDLLVSLQVLEHFCQSV</sequence>
<comment type="caution">
    <text evidence="10">The sequence shown here is derived from an EMBL/GenBank/DDBJ whole genome shotgun (WGS) entry which is preliminary data.</text>
</comment>
<feature type="binding site" evidence="7">
    <location>
        <position position="85"/>
    </location>
    <ligand>
        <name>Zn(2+)</name>
        <dbReference type="ChEBI" id="CHEBI:29105"/>
        <label>1</label>
    </ligand>
</feature>
<dbReference type="GO" id="GO:0046872">
    <property type="term" value="F:metal ion binding"/>
    <property type="evidence" value="ECO:0007669"/>
    <property type="project" value="UniProtKB-KW"/>
</dbReference>
<feature type="binding site" evidence="7">
    <location>
        <position position="96"/>
    </location>
    <ligand>
        <name>Zn(2+)</name>
        <dbReference type="ChEBI" id="CHEBI:29105"/>
        <label>2</label>
    </ligand>
</feature>
<evidence type="ECO:0000259" key="9">
    <source>
        <dbReference type="PROSITE" id="PS51327"/>
    </source>
</evidence>
<evidence type="ECO:0000313" key="10">
    <source>
        <dbReference type="EMBL" id="GEM81623.1"/>
    </source>
</evidence>
<comment type="similarity">
    <text evidence="2">Belongs to the peptidase M20 family.</text>
</comment>
<protein>
    <submittedName>
        <fullName evidence="10">Zn-dependent hydrolase</fullName>
    </submittedName>
</protein>
<evidence type="ECO:0000256" key="3">
    <source>
        <dbReference type="ARBA" id="ARBA00011738"/>
    </source>
</evidence>
<evidence type="ECO:0000256" key="1">
    <source>
        <dbReference type="ARBA" id="ARBA00001936"/>
    </source>
</evidence>
<evidence type="ECO:0000256" key="8">
    <source>
        <dbReference type="PIRSR" id="PIRSR001235-2"/>
    </source>
</evidence>
<organism evidence="10 11">
    <name type="scientific">Vibrio superstes NBRC 103154</name>
    <dbReference type="NCBI Taxonomy" id="1219062"/>
    <lineage>
        <taxon>Bacteria</taxon>
        <taxon>Pseudomonadati</taxon>
        <taxon>Pseudomonadota</taxon>
        <taxon>Gammaproteobacteria</taxon>
        <taxon>Vibrionales</taxon>
        <taxon>Vibrionaceae</taxon>
        <taxon>Vibrio</taxon>
    </lineage>
</organism>
<evidence type="ECO:0000256" key="4">
    <source>
        <dbReference type="ARBA" id="ARBA00022723"/>
    </source>
</evidence>
<feature type="domain" description="Dicer dsRNA-binding fold" evidence="9">
    <location>
        <begin position="400"/>
        <end position="411"/>
    </location>
</feature>
<evidence type="ECO:0000256" key="5">
    <source>
        <dbReference type="ARBA" id="ARBA00022801"/>
    </source>
</evidence>
<proteinExistence type="inferred from homology"/>
<reference evidence="10 11" key="1">
    <citation type="submission" date="2019-07" db="EMBL/GenBank/DDBJ databases">
        <title>Whole genome shotgun sequence of Vibrio superstes NBRC 103154.</title>
        <authorList>
            <person name="Hosoyama A."/>
            <person name="Uohara A."/>
            <person name="Ohji S."/>
            <person name="Ichikawa N."/>
        </authorList>
    </citation>
    <scope>NUCLEOTIDE SEQUENCE [LARGE SCALE GENOMIC DNA]</scope>
    <source>
        <strain evidence="10 11">NBRC 103154</strain>
    </source>
</reference>
<gene>
    <name evidence="10" type="ORF">VSU01S_38680</name>
</gene>
<keyword evidence="6" id="KW-0464">Manganese</keyword>
<dbReference type="EMBL" id="BJXK01000027">
    <property type="protein sequence ID" value="GEM81623.1"/>
    <property type="molecule type" value="Genomic_DNA"/>
</dbReference>
<keyword evidence="5 10" id="KW-0378">Hydrolase</keyword>
<dbReference type="Proteomes" id="UP000321113">
    <property type="component" value="Unassembled WGS sequence"/>
</dbReference>
<dbReference type="InterPro" id="IPR011650">
    <property type="entry name" value="Peptidase_M20_dimer"/>
</dbReference>
<keyword evidence="4 7" id="KW-0479">Metal-binding</keyword>
<dbReference type="AlphaFoldDB" id="A0A511QW68"/>
<dbReference type="InterPro" id="IPR005034">
    <property type="entry name" value="Dicer_dimerisation"/>
</dbReference>
<evidence type="ECO:0000313" key="11">
    <source>
        <dbReference type="Proteomes" id="UP000321113"/>
    </source>
</evidence>
<dbReference type="SUPFAM" id="SSF53187">
    <property type="entry name" value="Zn-dependent exopeptidases"/>
    <property type="match status" value="1"/>
</dbReference>
<dbReference type="GO" id="GO:0016813">
    <property type="term" value="F:hydrolase activity, acting on carbon-nitrogen (but not peptide) bonds, in linear amidines"/>
    <property type="evidence" value="ECO:0007669"/>
    <property type="project" value="InterPro"/>
</dbReference>
<evidence type="ECO:0000256" key="6">
    <source>
        <dbReference type="ARBA" id="ARBA00023211"/>
    </source>
</evidence>
<comment type="cofactor">
    <cofactor evidence="7">
        <name>Zn(2+)</name>
        <dbReference type="ChEBI" id="CHEBI:29105"/>
    </cofactor>
    <text evidence="7">Binds 2 Zn(2+) ions per subunit.</text>
</comment>
<dbReference type="PROSITE" id="PS51327">
    <property type="entry name" value="DICER_DSRBF"/>
    <property type="match status" value="1"/>
</dbReference>
<dbReference type="Pfam" id="PF07687">
    <property type="entry name" value="M20_dimer"/>
    <property type="match status" value="1"/>
</dbReference>
<feature type="binding site" evidence="8">
    <location>
        <position position="292"/>
    </location>
    <ligand>
        <name>allantoate</name>
        <dbReference type="ChEBI" id="CHEBI:17536"/>
    </ligand>
</feature>
<feature type="binding site" evidence="7">
    <location>
        <position position="96"/>
    </location>
    <ligand>
        <name>Zn(2+)</name>
        <dbReference type="ChEBI" id="CHEBI:29105"/>
        <label>1</label>
    </ligand>
</feature>
<dbReference type="CDD" id="cd03884">
    <property type="entry name" value="M20_bAS"/>
    <property type="match status" value="1"/>
</dbReference>
<keyword evidence="11" id="KW-1185">Reference proteome</keyword>
<feature type="binding site" evidence="7">
    <location>
        <position position="195"/>
    </location>
    <ligand>
        <name>Zn(2+)</name>
        <dbReference type="ChEBI" id="CHEBI:29105"/>
        <label>1</label>
    </ligand>
</feature>
<dbReference type="Gene3D" id="3.40.630.10">
    <property type="entry name" value="Zn peptidases"/>
    <property type="match status" value="1"/>
</dbReference>
<dbReference type="Pfam" id="PF01546">
    <property type="entry name" value="Peptidase_M20"/>
    <property type="match status" value="1"/>
</dbReference>
<dbReference type="RefSeq" id="WP_119008288.1">
    <property type="nucleotide sequence ID" value="NZ_BJXK01000027.1"/>
</dbReference>
<evidence type="ECO:0000256" key="2">
    <source>
        <dbReference type="ARBA" id="ARBA00006153"/>
    </source>
</evidence>